<protein>
    <submittedName>
        <fullName evidence="2">Uncharacterized protein</fullName>
    </submittedName>
</protein>
<feature type="compositionally biased region" description="Basic and acidic residues" evidence="1">
    <location>
        <begin position="34"/>
        <end position="65"/>
    </location>
</feature>
<reference evidence="2 3" key="1">
    <citation type="journal article" date="2019" name="Emerg. Microbes Infect.">
        <title>Comprehensive subspecies identification of 175 nontuberculous mycobacteria species based on 7547 genomic profiles.</title>
        <authorList>
            <person name="Matsumoto Y."/>
            <person name="Kinjo T."/>
            <person name="Motooka D."/>
            <person name="Nabeya D."/>
            <person name="Jung N."/>
            <person name="Uechi K."/>
            <person name="Horii T."/>
            <person name="Iida T."/>
            <person name="Fujita J."/>
            <person name="Nakamura S."/>
        </authorList>
    </citation>
    <scope>NUCLEOTIDE SEQUENCE [LARGE SCALE GENOMIC DNA]</scope>
    <source>
        <strain evidence="2 3">JCM 12603</strain>
    </source>
</reference>
<evidence type="ECO:0000256" key="1">
    <source>
        <dbReference type="SAM" id="MobiDB-lite"/>
    </source>
</evidence>
<accession>A0A6N4VDJ9</accession>
<dbReference type="KEGG" id="mpof:MPOR_47720"/>
<sequence length="65" mass="7400">MARFTRARFDNTAGVEQINDPPETPKDATQATEGQREEQDKLDRQGEDPEGPAHDQTYRDIPDEN</sequence>
<dbReference type="EMBL" id="AP022570">
    <property type="protein sequence ID" value="BBX53746.1"/>
    <property type="molecule type" value="Genomic_DNA"/>
</dbReference>
<proteinExistence type="predicted"/>
<name>A0A6N4VDJ9_9MYCO</name>
<dbReference type="Proteomes" id="UP000466785">
    <property type="component" value="Chromosome"/>
</dbReference>
<feature type="region of interest" description="Disordered" evidence="1">
    <location>
        <begin position="1"/>
        <end position="65"/>
    </location>
</feature>
<evidence type="ECO:0000313" key="3">
    <source>
        <dbReference type="Proteomes" id="UP000466785"/>
    </source>
</evidence>
<organism evidence="2 3">
    <name type="scientific">Mycolicibacterium poriferae</name>
    <dbReference type="NCBI Taxonomy" id="39694"/>
    <lineage>
        <taxon>Bacteria</taxon>
        <taxon>Bacillati</taxon>
        <taxon>Actinomycetota</taxon>
        <taxon>Actinomycetes</taxon>
        <taxon>Mycobacteriales</taxon>
        <taxon>Mycobacteriaceae</taxon>
        <taxon>Mycolicibacterium</taxon>
    </lineage>
</organism>
<dbReference type="AlphaFoldDB" id="A0A6N4VDJ9"/>
<evidence type="ECO:0000313" key="2">
    <source>
        <dbReference type="EMBL" id="BBX53746.1"/>
    </source>
</evidence>
<gene>
    <name evidence="2" type="ORF">MPOR_47720</name>
</gene>
<keyword evidence="3" id="KW-1185">Reference proteome</keyword>